<evidence type="ECO:0000313" key="1">
    <source>
        <dbReference type="EMBL" id="ERH60451.1"/>
    </source>
</evidence>
<dbReference type="RefSeq" id="WP_021491355.1">
    <property type="nucleotide sequence ID" value="NZ_AVQG01000005.1"/>
</dbReference>
<sequence length="75" mass="8065">MLVVIDGRAVSLSDNQHGHTLKQLDLPPDFVLVDATALLLHDTGNGTVEIPLPVGFVVAAFENRSGQRRYGVVTI</sequence>
<proteinExistence type="predicted"/>
<organism evidence="1 2">
    <name type="scientific">Pseudomonas simiae</name>
    <dbReference type="NCBI Taxonomy" id="321846"/>
    <lineage>
        <taxon>Bacteria</taxon>
        <taxon>Pseudomonadati</taxon>
        <taxon>Pseudomonadota</taxon>
        <taxon>Gammaproteobacteria</taxon>
        <taxon>Pseudomonadales</taxon>
        <taxon>Pseudomonadaceae</taxon>
        <taxon>Pseudomonas</taxon>
    </lineage>
</organism>
<gene>
    <name evidence="1" type="ORF">O204_19290</name>
</gene>
<accession>U1TPS4</accession>
<evidence type="ECO:0000313" key="2">
    <source>
        <dbReference type="Proteomes" id="UP000016504"/>
    </source>
</evidence>
<reference evidence="1 2" key="1">
    <citation type="submission" date="2013-08" db="EMBL/GenBank/DDBJ databases">
        <title>Biodegradation of aromatic compounds in biofilm forming Pseudomonas isolated from sewage sludge.</title>
        <authorList>
            <person name="Qureshi A."/>
            <person name="Ghosh S."/>
            <person name="Khardenavis A.A."/>
            <person name="Kapley A."/>
            <person name="Purohit H.J."/>
        </authorList>
    </citation>
    <scope>NUCLEOTIDE SEQUENCE [LARGE SCALE GENOMIC DNA]</scope>
    <source>
        <strain evidence="1 2">EGD-AQ6</strain>
    </source>
</reference>
<dbReference type="EMBL" id="AVQG01000005">
    <property type="protein sequence ID" value="ERH60451.1"/>
    <property type="molecule type" value="Genomic_DNA"/>
</dbReference>
<dbReference type="AlphaFoldDB" id="U1TPS4"/>
<comment type="caution">
    <text evidence="1">The sequence shown here is derived from an EMBL/GenBank/DDBJ whole genome shotgun (WGS) entry which is preliminary data.</text>
</comment>
<name>U1TPS4_9PSED</name>
<dbReference type="Proteomes" id="UP000016504">
    <property type="component" value="Unassembled WGS sequence"/>
</dbReference>
<protein>
    <submittedName>
        <fullName evidence="1">Uncharacterized protein</fullName>
    </submittedName>
</protein>